<dbReference type="Pfam" id="PF19567">
    <property type="entry name" value="CpsB_CapC"/>
    <property type="match status" value="1"/>
</dbReference>
<dbReference type="Proteomes" id="UP001310248">
    <property type="component" value="Unassembled WGS sequence"/>
</dbReference>
<evidence type="ECO:0000256" key="2">
    <source>
        <dbReference type="ARBA" id="ARBA00013064"/>
    </source>
</evidence>
<comment type="similarity">
    <text evidence="1">Belongs to the metallo-dependent hydrolases superfamily. CpsB/CapC family.</text>
</comment>
<evidence type="ECO:0000313" key="5">
    <source>
        <dbReference type="EMBL" id="MEE1672679.1"/>
    </source>
</evidence>
<dbReference type="EC" id="3.1.3.48" evidence="2"/>
<keyword evidence="3" id="KW-0378">Hydrolase</keyword>
<proteinExistence type="inferred from homology"/>
<reference evidence="6" key="1">
    <citation type="submission" date="2023-07" db="EMBL/GenBank/DDBJ databases">
        <title>Draft genome sequence of Agarivorans aestuarii strain ZMCS4, a CAZymes producing bacteria isolated from the marine brown algae Clodostephus spongiosus.</title>
        <authorList>
            <person name="Lorente B."/>
            <person name="Cabral C."/>
            <person name="Frias J."/>
            <person name="Faria J."/>
            <person name="Toubarro D."/>
        </authorList>
    </citation>
    <scope>NUCLEOTIDE SEQUENCE [LARGE SCALE GENOMIC DNA]</scope>
    <source>
        <strain evidence="6">ZMCS4</strain>
    </source>
</reference>
<evidence type="ECO:0000313" key="6">
    <source>
        <dbReference type="Proteomes" id="UP001310248"/>
    </source>
</evidence>
<accession>A0ABU7G153</accession>
<dbReference type="EMBL" id="JAYDYW010000004">
    <property type="protein sequence ID" value="MEE1672679.1"/>
    <property type="molecule type" value="Genomic_DNA"/>
</dbReference>
<keyword evidence="6" id="KW-1185">Reference proteome</keyword>
<name>A0ABU7G153_9ALTE</name>
<dbReference type="PIRSF" id="PIRSF016557">
    <property type="entry name" value="Caps_synth_CpsB"/>
    <property type="match status" value="1"/>
</dbReference>
<dbReference type="PANTHER" id="PTHR39181">
    <property type="entry name" value="TYROSINE-PROTEIN PHOSPHATASE YWQE"/>
    <property type="match status" value="1"/>
</dbReference>
<evidence type="ECO:0000256" key="3">
    <source>
        <dbReference type="ARBA" id="ARBA00022801"/>
    </source>
</evidence>
<dbReference type="Gene3D" id="3.20.20.140">
    <property type="entry name" value="Metal-dependent hydrolases"/>
    <property type="match status" value="1"/>
</dbReference>
<gene>
    <name evidence="5" type="ORF">SNR37_002089</name>
</gene>
<protein>
    <recommendedName>
        <fullName evidence="2">protein-tyrosine-phosphatase</fullName>
        <ecNumber evidence="2">3.1.3.48</ecNumber>
    </recommendedName>
</protein>
<sequence length="240" mass="26986">MFIDLHCHILPGIDDGAQNLKQAIAMVEMAMASGTKVMVATPHMHPGIYNNNPATIEAAFNTLKHAITQRELDLELRSAAEVHLCPEVMLWAQKGLLPFIGEYQHKSLLLLELPHSSVPQGTTSLVRWLQNNNIQVMIAHPERNHGIWKNPYQLSQLLKLGCLFQVTADSFLGRFRQQAQNIAESLLKAGSIHIVASDAHDLEKRTPDLREAYERISQLSSEQHAKRLLWDNPAQMLGKQ</sequence>
<dbReference type="RefSeq" id="WP_329774120.1">
    <property type="nucleotide sequence ID" value="NZ_JAYDYW010000004.1"/>
</dbReference>
<dbReference type="PANTHER" id="PTHR39181:SF1">
    <property type="entry name" value="TYROSINE-PROTEIN PHOSPHATASE YWQE"/>
    <property type="match status" value="1"/>
</dbReference>
<comment type="catalytic activity">
    <reaction evidence="4">
        <text>O-phospho-L-tyrosyl-[protein] + H2O = L-tyrosyl-[protein] + phosphate</text>
        <dbReference type="Rhea" id="RHEA:10684"/>
        <dbReference type="Rhea" id="RHEA-COMP:10136"/>
        <dbReference type="Rhea" id="RHEA-COMP:20101"/>
        <dbReference type="ChEBI" id="CHEBI:15377"/>
        <dbReference type="ChEBI" id="CHEBI:43474"/>
        <dbReference type="ChEBI" id="CHEBI:46858"/>
        <dbReference type="ChEBI" id="CHEBI:61978"/>
        <dbReference type="EC" id="3.1.3.48"/>
    </reaction>
</comment>
<dbReference type="InterPro" id="IPR016667">
    <property type="entry name" value="Caps_polysacc_synth_CpsB/CapC"/>
</dbReference>
<organism evidence="5 6">
    <name type="scientific">Agarivorans aestuarii</name>
    <dbReference type="NCBI Taxonomy" id="1563703"/>
    <lineage>
        <taxon>Bacteria</taxon>
        <taxon>Pseudomonadati</taxon>
        <taxon>Pseudomonadota</taxon>
        <taxon>Gammaproteobacteria</taxon>
        <taxon>Alteromonadales</taxon>
        <taxon>Alteromonadaceae</taxon>
        <taxon>Agarivorans</taxon>
    </lineage>
</organism>
<dbReference type="InterPro" id="IPR016195">
    <property type="entry name" value="Pol/histidinol_Pase-like"/>
</dbReference>
<evidence type="ECO:0000256" key="4">
    <source>
        <dbReference type="ARBA" id="ARBA00051722"/>
    </source>
</evidence>
<dbReference type="SUPFAM" id="SSF89550">
    <property type="entry name" value="PHP domain-like"/>
    <property type="match status" value="1"/>
</dbReference>
<evidence type="ECO:0000256" key="1">
    <source>
        <dbReference type="ARBA" id="ARBA00005750"/>
    </source>
</evidence>
<comment type="caution">
    <text evidence="5">The sequence shown here is derived from an EMBL/GenBank/DDBJ whole genome shotgun (WGS) entry which is preliminary data.</text>
</comment>